<sequence length="221" mass="25152">MSTDGFEQMIDAADEFFAELADNNSKEWFAPRKEHYATKIKKPADLFAQFLAEDFGRIAGHSYLPKQFRIYRDVRFSKDKTPLNAHLHLLWTPQGAGAFRPAFFFGSEPGRLDVGTGIMGFQGDEMDRYRAFVDRWGDALTDAIGETGMTLSDWGPPVLKRVPKPYEPEHPHAKLLKRKTLVLTRPLGQDWHGQEGGLINAVRQSFEQTLPFVRLLTKRLG</sequence>
<dbReference type="InterPro" id="IPR012808">
    <property type="entry name" value="CHP02453"/>
</dbReference>
<dbReference type="InterPro" id="IPR015996">
    <property type="entry name" value="UCP028451"/>
</dbReference>
<accession>A0A238L8U3</accession>
<dbReference type="Proteomes" id="UP000201613">
    <property type="component" value="Unassembled WGS sequence"/>
</dbReference>
<evidence type="ECO:0008006" key="3">
    <source>
        <dbReference type="Google" id="ProtNLM"/>
    </source>
</evidence>
<dbReference type="PIRSF" id="PIRSF028451">
    <property type="entry name" value="UCP028451"/>
    <property type="match status" value="1"/>
</dbReference>
<dbReference type="AlphaFoldDB" id="A0A238L8U3"/>
<evidence type="ECO:0000313" key="2">
    <source>
        <dbReference type="Proteomes" id="UP000201613"/>
    </source>
</evidence>
<gene>
    <name evidence="1" type="ORF">LOM8899_00209</name>
</gene>
<keyword evidence="2" id="KW-1185">Reference proteome</keyword>
<dbReference type="RefSeq" id="WP_093990306.1">
    <property type="nucleotide sequence ID" value="NZ_FXZK01000001.1"/>
</dbReference>
<dbReference type="NCBIfam" id="TIGR02453">
    <property type="entry name" value="TIGR02453 family protein"/>
    <property type="match status" value="1"/>
</dbReference>
<dbReference type="PANTHER" id="PTHR36452">
    <property type="entry name" value="CHROMOSOME 12, WHOLE GENOME SHOTGUN SEQUENCE"/>
    <property type="match status" value="1"/>
</dbReference>
<proteinExistence type="predicted"/>
<dbReference type="PANTHER" id="PTHR36452:SF1">
    <property type="entry name" value="DUF2461 DOMAIN-CONTAINING PROTEIN"/>
    <property type="match status" value="1"/>
</dbReference>
<protein>
    <recommendedName>
        <fullName evidence="3">TIGR02453 family protein</fullName>
    </recommendedName>
</protein>
<reference evidence="1 2" key="1">
    <citation type="submission" date="2017-05" db="EMBL/GenBank/DDBJ databases">
        <authorList>
            <person name="Song R."/>
            <person name="Chenine A.L."/>
            <person name="Ruprecht R.M."/>
        </authorList>
    </citation>
    <scope>NUCLEOTIDE SEQUENCE [LARGE SCALE GENOMIC DNA]</scope>
    <source>
        <strain evidence="1 2">CECT 8899</strain>
    </source>
</reference>
<evidence type="ECO:0000313" key="1">
    <source>
        <dbReference type="EMBL" id="SMY06088.1"/>
    </source>
</evidence>
<name>A0A238L8U3_9RHOB</name>
<dbReference type="Pfam" id="PF09365">
    <property type="entry name" value="DUF2461"/>
    <property type="match status" value="1"/>
</dbReference>
<organism evidence="1 2">
    <name type="scientific">Flavimaricola marinus</name>
    <dbReference type="NCBI Taxonomy" id="1819565"/>
    <lineage>
        <taxon>Bacteria</taxon>
        <taxon>Pseudomonadati</taxon>
        <taxon>Pseudomonadota</taxon>
        <taxon>Alphaproteobacteria</taxon>
        <taxon>Rhodobacterales</taxon>
        <taxon>Paracoccaceae</taxon>
        <taxon>Flavimaricola</taxon>
    </lineage>
</organism>
<dbReference type="EMBL" id="FXZK01000001">
    <property type="protein sequence ID" value="SMY06088.1"/>
    <property type="molecule type" value="Genomic_DNA"/>
</dbReference>
<dbReference type="OrthoDB" id="9794241at2"/>